<proteinExistence type="inferred from homology"/>
<dbReference type="AlphaFoldDB" id="A0AAN7B5M4"/>
<dbReference type="PANTHER" id="PTHR45348">
    <property type="entry name" value="HYPOTHETICAL OXIDOREDUCTASE (EUROFUNG)"/>
    <property type="match status" value="1"/>
</dbReference>
<dbReference type="EMBL" id="MU858155">
    <property type="protein sequence ID" value="KAK4211194.1"/>
    <property type="molecule type" value="Genomic_DNA"/>
</dbReference>
<organism evidence="4 5">
    <name type="scientific">Rhypophila decipiens</name>
    <dbReference type="NCBI Taxonomy" id="261697"/>
    <lineage>
        <taxon>Eukaryota</taxon>
        <taxon>Fungi</taxon>
        <taxon>Dikarya</taxon>
        <taxon>Ascomycota</taxon>
        <taxon>Pezizomycotina</taxon>
        <taxon>Sordariomycetes</taxon>
        <taxon>Sordariomycetidae</taxon>
        <taxon>Sordariales</taxon>
        <taxon>Naviculisporaceae</taxon>
        <taxon>Rhypophila</taxon>
    </lineage>
</organism>
<dbReference type="Pfam" id="PF08240">
    <property type="entry name" value="ADH_N"/>
    <property type="match status" value="1"/>
</dbReference>
<evidence type="ECO:0000259" key="3">
    <source>
        <dbReference type="SMART" id="SM00829"/>
    </source>
</evidence>
<dbReference type="SUPFAM" id="SSF51735">
    <property type="entry name" value="NAD(P)-binding Rossmann-fold domains"/>
    <property type="match status" value="1"/>
</dbReference>
<dbReference type="InterPro" id="IPR020843">
    <property type="entry name" value="ER"/>
</dbReference>
<dbReference type="Gene3D" id="3.90.180.10">
    <property type="entry name" value="Medium-chain alcohol dehydrogenases, catalytic domain"/>
    <property type="match status" value="1"/>
</dbReference>
<evidence type="ECO:0000256" key="2">
    <source>
        <dbReference type="ARBA" id="ARBA00023002"/>
    </source>
</evidence>
<dbReference type="SMART" id="SM00829">
    <property type="entry name" value="PKS_ER"/>
    <property type="match status" value="1"/>
</dbReference>
<dbReference type="InterPro" id="IPR011032">
    <property type="entry name" value="GroES-like_sf"/>
</dbReference>
<dbReference type="InterPro" id="IPR036291">
    <property type="entry name" value="NAD(P)-bd_dom_sf"/>
</dbReference>
<dbReference type="SUPFAM" id="SSF50129">
    <property type="entry name" value="GroES-like"/>
    <property type="match status" value="1"/>
</dbReference>
<dbReference type="InterPro" id="IPR013154">
    <property type="entry name" value="ADH-like_N"/>
</dbReference>
<name>A0AAN7B5M4_9PEZI</name>
<gene>
    <name evidence="4" type="ORF">QBC37DRAFT_290816</name>
</gene>
<accession>A0AAN7B5M4</accession>
<dbReference type="InterPro" id="IPR047122">
    <property type="entry name" value="Trans-enoyl_RdTase-like"/>
</dbReference>
<evidence type="ECO:0000313" key="5">
    <source>
        <dbReference type="Proteomes" id="UP001301769"/>
    </source>
</evidence>
<keyword evidence="5" id="KW-1185">Reference proteome</keyword>
<dbReference type="PANTHER" id="PTHR45348:SF2">
    <property type="entry name" value="ZINC-TYPE ALCOHOL DEHYDROGENASE-LIKE PROTEIN C2E1P3.01"/>
    <property type="match status" value="1"/>
</dbReference>
<sequence length="388" mass="40470">MSPHSTRRLVRQYVATKQGGPFQIIQVEYPTPGPDEICIRNRAVALNPLDIKSLDHGMMVRKWPEVFGIDAAGVVEAVGDRVTDFKAGDAVMSLAGFGGQSGAFQDVTVVPAHFAAKKPSAWTFEEAASVPLIYLTASAAILKGLSVRLPFIQDPPKDLLGGPDGISHIDQPAAQLPKSVLVLGGSSGIGSSTLQLLRVALGPGVTLLSTNSPANNAHCLKLGANTCIDRSYEMDKLIAAIKDASPGKQGVDAIIDAVGALSPNPAGPPVDANNNNKDGFKIFETLNKDGPKLFSQVMTSPHSASLANQIPAEMGIKVAQPVFGRMTFEVVPGGMRAMSRLAELVDGGGGKFKLPLNVEVVGKGLESIGAGLEKLRGGVSATKLVVSL</sequence>
<dbReference type="GO" id="GO:0016651">
    <property type="term" value="F:oxidoreductase activity, acting on NAD(P)H"/>
    <property type="evidence" value="ECO:0007669"/>
    <property type="project" value="InterPro"/>
</dbReference>
<reference evidence="4" key="1">
    <citation type="journal article" date="2023" name="Mol. Phylogenet. Evol.">
        <title>Genome-scale phylogeny and comparative genomics of the fungal order Sordariales.</title>
        <authorList>
            <person name="Hensen N."/>
            <person name="Bonometti L."/>
            <person name="Westerberg I."/>
            <person name="Brannstrom I.O."/>
            <person name="Guillou S."/>
            <person name="Cros-Aarteil S."/>
            <person name="Calhoun S."/>
            <person name="Haridas S."/>
            <person name="Kuo A."/>
            <person name="Mondo S."/>
            <person name="Pangilinan J."/>
            <person name="Riley R."/>
            <person name="LaButti K."/>
            <person name="Andreopoulos B."/>
            <person name="Lipzen A."/>
            <person name="Chen C."/>
            <person name="Yan M."/>
            <person name="Daum C."/>
            <person name="Ng V."/>
            <person name="Clum A."/>
            <person name="Steindorff A."/>
            <person name="Ohm R.A."/>
            <person name="Martin F."/>
            <person name="Silar P."/>
            <person name="Natvig D.O."/>
            <person name="Lalanne C."/>
            <person name="Gautier V."/>
            <person name="Ament-Velasquez S.L."/>
            <person name="Kruys A."/>
            <person name="Hutchinson M.I."/>
            <person name="Powell A.J."/>
            <person name="Barry K."/>
            <person name="Miller A.N."/>
            <person name="Grigoriev I.V."/>
            <person name="Debuchy R."/>
            <person name="Gladieux P."/>
            <person name="Hiltunen Thoren M."/>
            <person name="Johannesson H."/>
        </authorList>
    </citation>
    <scope>NUCLEOTIDE SEQUENCE</scope>
    <source>
        <strain evidence="4">PSN293</strain>
    </source>
</reference>
<keyword evidence="2" id="KW-0560">Oxidoreductase</keyword>
<evidence type="ECO:0000313" key="4">
    <source>
        <dbReference type="EMBL" id="KAK4211194.1"/>
    </source>
</evidence>
<reference evidence="4" key="2">
    <citation type="submission" date="2023-05" db="EMBL/GenBank/DDBJ databases">
        <authorList>
            <consortium name="Lawrence Berkeley National Laboratory"/>
            <person name="Steindorff A."/>
            <person name="Hensen N."/>
            <person name="Bonometti L."/>
            <person name="Westerberg I."/>
            <person name="Brannstrom I.O."/>
            <person name="Guillou S."/>
            <person name="Cros-Aarteil S."/>
            <person name="Calhoun S."/>
            <person name="Haridas S."/>
            <person name="Kuo A."/>
            <person name="Mondo S."/>
            <person name="Pangilinan J."/>
            <person name="Riley R."/>
            <person name="Labutti K."/>
            <person name="Andreopoulos B."/>
            <person name="Lipzen A."/>
            <person name="Chen C."/>
            <person name="Yanf M."/>
            <person name="Daum C."/>
            <person name="Ng V."/>
            <person name="Clum A."/>
            <person name="Ohm R."/>
            <person name="Martin F."/>
            <person name="Silar P."/>
            <person name="Natvig D."/>
            <person name="Lalanne C."/>
            <person name="Gautier V."/>
            <person name="Ament-Velasquez S.L."/>
            <person name="Kruys A."/>
            <person name="Hutchinson M.I."/>
            <person name="Powell A.J."/>
            <person name="Barry K."/>
            <person name="Miller A.N."/>
            <person name="Grigoriev I.V."/>
            <person name="Debuchy R."/>
            <person name="Gladieux P."/>
            <person name="Thoren M.H."/>
            <person name="Johannesson H."/>
        </authorList>
    </citation>
    <scope>NUCLEOTIDE SEQUENCE</scope>
    <source>
        <strain evidence="4">PSN293</strain>
    </source>
</reference>
<dbReference type="Proteomes" id="UP001301769">
    <property type="component" value="Unassembled WGS sequence"/>
</dbReference>
<comment type="caution">
    <text evidence="4">The sequence shown here is derived from an EMBL/GenBank/DDBJ whole genome shotgun (WGS) entry which is preliminary data.</text>
</comment>
<protein>
    <submittedName>
        <fullName evidence="4">Chaperonin 10-like protein</fullName>
    </submittedName>
</protein>
<feature type="domain" description="Enoyl reductase (ER)" evidence="3">
    <location>
        <begin position="19"/>
        <end position="386"/>
    </location>
</feature>
<comment type="similarity">
    <text evidence="1">Belongs to the zinc-containing alcohol dehydrogenase family.</text>
</comment>
<dbReference type="Gene3D" id="3.40.50.720">
    <property type="entry name" value="NAD(P)-binding Rossmann-like Domain"/>
    <property type="match status" value="1"/>
</dbReference>
<evidence type="ECO:0000256" key="1">
    <source>
        <dbReference type="ARBA" id="ARBA00008072"/>
    </source>
</evidence>